<dbReference type="GO" id="GO:0005975">
    <property type="term" value="P:carbohydrate metabolic process"/>
    <property type="evidence" value="ECO:0007669"/>
    <property type="project" value="UniProtKB-ARBA"/>
</dbReference>
<dbReference type="Proteomes" id="UP000027265">
    <property type="component" value="Unassembled WGS sequence"/>
</dbReference>
<feature type="transmembrane region" description="Helical" evidence="9">
    <location>
        <begin position="335"/>
        <end position="355"/>
    </location>
</feature>
<dbReference type="InParanoid" id="A0A067QBG8"/>
<feature type="transmembrane region" description="Helical" evidence="9">
    <location>
        <begin position="491"/>
        <end position="511"/>
    </location>
</feature>
<dbReference type="GO" id="GO:0016740">
    <property type="term" value="F:transferase activity"/>
    <property type="evidence" value="ECO:0007669"/>
    <property type="project" value="UniProtKB-KW"/>
</dbReference>
<feature type="transmembrane region" description="Helical" evidence="9">
    <location>
        <begin position="658"/>
        <end position="677"/>
    </location>
</feature>
<name>A0A067QBG8_9AGAM</name>
<keyword evidence="6 9" id="KW-0472">Membrane</keyword>
<keyword evidence="5 9" id="KW-1133">Transmembrane helix</keyword>
<dbReference type="OrthoDB" id="1932925at2759"/>
<feature type="transmembrane region" description="Helical" evidence="9">
    <location>
        <begin position="546"/>
        <end position="564"/>
    </location>
</feature>
<feature type="transmembrane region" description="Helical" evidence="9">
    <location>
        <begin position="517"/>
        <end position="539"/>
    </location>
</feature>
<evidence type="ECO:0000256" key="5">
    <source>
        <dbReference type="ARBA" id="ARBA00022989"/>
    </source>
</evidence>
<dbReference type="PROSITE" id="PS51257">
    <property type="entry name" value="PROKAR_LIPOPROTEIN"/>
    <property type="match status" value="1"/>
</dbReference>
<protein>
    <recommendedName>
        <fullName evidence="10">Cas1p 10 TM acyl transferase domain-containing protein</fullName>
    </recommendedName>
</protein>
<dbReference type="STRING" id="933084.A0A067QBG8"/>
<dbReference type="AlphaFoldDB" id="A0A067QBG8"/>
<comment type="similarity">
    <text evidence="2">Belongs to the PC-esterase family. CASD1 subfamily.</text>
</comment>
<dbReference type="GO" id="GO:0016020">
    <property type="term" value="C:membrane"/>
    <property type="evidence" value="ECO:0007669"/>
    <property type="project" value="UniProtKB-SubCell"/>
</dbReference>
<evidence type="ECO:0000256" key="9">
    <source>
        <dbReference type="SAM" id="Phobius"/>
    </source>
</evidence>
<evidence type="ECO:0000313" key="11">
    <source>
        <dbReference type="EMBL" id="KDQ63480.1"/>
    </source>
</evidence>
<gene>
    <name evidence="11" type="ORF">JAAARDRAFT_29500</name>
</gene>
<keyword evidence="3" id="KW-0808">Transferase</keyword>
<keyword evidence="7" id="KW-0325">Glycoprotein</keyword>
<dbReference type="HOGENOM" id="CLU_008003_0_1_1"/>
<feature type="transmembrane region" description="Helical" evidence="9">
    <location>
        <begin position="367"/>
        <end position="387"/>
    </location>
</feature>
<evidence type="ECO:0000313" key="12">
    <source>
        <dbReference type="Proteomes" id="UP000027265"/>
    </source>
</evidence>
<reference evidence="12" key="1">
    <citation type="journal article" date="2014" name="Proc. Natl. Acad. Sci. U.S.A.">
        <title>Extensive sampling of basidiomycete genomes demonstrates inadequacy of the white-rot/brown-rot paradigm for wood decay fungi.</title>
        <authorList>
            <person name="Riley R."/>
            <person name="Salamov A.A."/>
            <person name="Brown D.W."/>
            <person name="Nagy L.G."/>
            <person name="Floudas D."/>
            <person name="Held B.W."/>
            <person name="Levasseur A."/>
            <person name="Lombard V."/>
            <person name="Morin E."/>
            <person name="Otillar R."/>
            <person name="Lindquist E.A."/>
            <person name="Sun H."/>
            <person name="LaButti K.M."/>
            <person name="Schmutz J."/>
            <person name="Jabbour D."/>
            <person name="Luo H."/>
            <person name="Baker S.E."/>
            <person name="Pisabarro A.G."/>
            <person name="Walton J.D."/>
            <person name="Blanchette R.A."/>
            <person name="Henrissat B."/>
            <person name="Martin F."/>
            <person name="Cullen D."/>
            <person name="Hibbett D.S."/>
            <person name="Grigoriev I.V."/>
        </authorList>
    </citation>
    <scope>NUCLEOTIDE SEQUENCE [LARGE SCALE GENOMIC DNA]</scope>
    <source>
        <strain evidence="12">MUCL 33604</strain>
    </source>
</reference>
<dbReference type="Pfam" id="PF07779">
    <property type="entry name" value="Cas1_AcylT"/>
    <property type="match status" value="1"/>
</dbReference>
<dbReference type="InterPro" id="IPR012419">
    <property type="entry name" value="Cas1_AcylTrans_dom"/>
</dbReference>
<dbReference type="EMBL" id="KL197710">
    <property type="protein sequence ID" value="KDQ63480.1"/>
    <property type="molecule type" value="Genomic_DNA"/>
</dbReference>
<comment type="subcellular location">
    <subcellularLocation>
        <location evidence="1">Membrane</location>
        <topology evidence="1">Multi-pass membrane protein</topology>
    </subcellularLocation>
</comment>
<feature type="transmembrane region" description="Helical" evidence="9">
    <location>
        <begin position="402"/>
        <end position="420"/>
    </location>
</feature>
<feature type="transmembrane region" description="Helical" evidence="9">
    <location>
        <begin position="15"/>
        <end position="37"/>
    </location>
</feature>
<evidence type="ECO:0000256" key="1">
    <source>
        <dbReference type="ARBA" id="ARBA00004141"/>
    </source>
</evidence>
<evidence type="ECO:0000256" key="6">
    <source>
        <dbReference type="ARBA" id="ARBA00023136"/>
    </source>
</evidence>
<evidence type="ECO:0000256" key="2">
    <source>
        <dbReference type="ARBA" id="ARBA00010666"/>
    </source>
</evidence>
<evidence type="ECO:0000256" key="8">
    <source>
        <dbReference type="SAM" id="MobiDB-lite"/>
    </source>
</evidence>
<feature type="transmembrane region" description="Helical" evidence="9">
    <location>
        <begin position="627"/>
        <end position="646"/>
    </location>
</feature>
<feature type="transmembrane region" description="Helical" evidence="9">
    <location>
        <begin position="689"/>
        <end position="710"/>
    </location>
</feature>
<dbReference type="PANTHER" id="PTHR13533:SF1">
    <property type="entry name" value="N-ACETYLNEURAMINATE 9-O-ACETYLTRANSFERASE"/>
    <property type="match status" value="1"/>
</dbReference>
<sequence length="866" mass="97834">MPPSKRLAFSLNPLWAHYVSLGCVLLGIVVGLVRYSLLDHFDPLHCGALLSEGSWLDQNFKNWQPEGCMLHSYQPKDVSACLSNQQEVVFVGDSVTRKLFFQMANLVDSKLPTTPPDDDHKHSDYRLHSSSGIQLSFYWDPFLNATQTYNRLNSYNGRGSTTQRPPHGRPALLVLGSGLWYLRYADSSGGLPAWEITVENILETIARGRFKPADEVVLLPIEEVVMSKLSQPRATTMRLSDIDAMNSDLFHRINPPSGSALNLFYPREPSMPISFPLVFNRMLDASQTDDGLHFSDSLVRLQANVLLNLRCNDVLPKKFPMDKTCCRSYPWPSPLHFIVVAAVVLWGPYALALTWQQGSKSFGASLLSSEQMPAVIISASLGLIYLADRTGFWLKEQKQFDPWAFASLSIASLGVGLATVKRSDKDLGFLNREQTDEWKGWMQIAILIYHYFGASKISGIYNPIRALVAAYLFMTGYGHTTFYVKKADFGFLRVAQVMIRLNLFTVFLAYVMNTDYLSYYFTPLVSMWFLIIWVTMYIGSQYNDRTVFLVCKILVSMGLVTWFMSEPWLLEGLFEFLERFCNIQWSAREWGFRVNLDLWIVYVGMFAALAVIKAREHRLMDHPQWAFGVKVATMLSGVIMVWFFAFELMQPSKFVYNAWQPYISFLPILAFVVLRNANPVLRSASSRAFAFIGTCSLETFIIQFHLWLAADTKGVLLIIPGTRWRPVNMILTTIVFIYVSHRVAQATGDITAWICGTTKKSLPTIADPPPTSAGRSSGSAVETIPLTSSSDGHVRKDNDDNVLPPEPETPIRPVRRWADRLAEGSSPPSTRGFRLWYGEKEWTPGVKAKVAIGLGVMWFLNVIWPS</sequence>
<evidence type="ECO:0000259" key="10">
    <source>
        <dbReference type="Pfam" id="PF07779"/>
    </source>
</evidence>
<dbReference type="PANTHER" id="PTHR13533">
    <property type="entry name" value="N-ACETYLNEURAMINATE 9-O-ACETYLTRANSFERASE"/>
    <property type="match status" value="1"/>
</dbReference>
<dbReference type="GO" id="GO:0005794">
    <property type="term" value="C:Golgi apparatus"/>
    <property type="evidence" value="ECO:0007669"/>
    <property type="project" value="UniProtKB-ARBA"/>
</dbReference>
<organism evidence="11 12">
    <name type="scientific">Jaapia argillacea MUCL 33604</name>
    <dbReference type="NCBI Taxonomy" id="933084"/>
    <lineage>
        <taxon>Eukaryota</taxon>
        <taxon>Fungi</taxon>
        <taxon>Dikarya</taxon>
        <taxon>Basidiomycota</taxon>
        <taxon>Agaricomycotina</taxon>
        <taxon>Agaricomycetes</taxon>
        <taxon>Agaricomycetidae</taxon>
        <taxon>Jaapiales</taxon>
        <taxon>Jaapiaceae</taxon>
        <taxon>Jaapia</taxon>
    </lineage>
</organism>
<evidence type="ECO:0000256" key="3">
    <source>
        <dbReference type="ARBA" id="ARBA00022679"/>
    </source>
</evidence>
<evidence type="ECO:0000256" key="4">
    <source>
        <dbReference type="ARBA" id="ARBA00022692"/>
    </source>
</evidence>
<feature type="domain" description="Cas1p 10 TM acyl transferase" evidence="10">
    <location>
        <begin position="320"/>
        <end position="762"/>
    </location>
</feature>
<proteinExistence type="inferred from homology"/>
<feature type="region of interest" description="Disordered" evidence="8">
    <location>
        <begin position="764"/>
        <end position="813"/>
    </location>
</feature>
<feature type="transmembrane region" description="Helical" evidence="9">
    <location>
        <begin position="441"/>
        <end position="461"/>
    </location>
</feature>
<evidence type="ECO:0000256" key="7">
    <source>
        <dbReference type="ARBA" id="ARBA00023180"/>
    </source>
</evidence>
<keyword evidence="4 9" id="KW-0812">Transmembrane</keyword>
<keyword evidence="12" id="KW-1185">Reference proteome</keyword>
<accession>A0A067QBG8</accession>
<feature type="transmembrane region" description="Helical" evidence="9">
    <location>
        <begin position="598"/>
        <end position="615"/>
    </location>
</feature>
<feature type="compositionally biased region" description="Polar residues" evidence="8">
    <location>
        <begin position="773"/>
        <end position="791"/>
    </location>
</feature>